<evidence type="ECO:0000256" key="2">
    <source>
        <dbReference type="SAM" id="MobiDB-lite"/>
    </source>
</evidence>
<dbReference type="EMBL" id="JBHSHC010000013">
    <property type="protein sequence ID" value="MFC4766109.1"/>
    <property type="molecule type" value="Genomic_DNA"/>
</dbReference>
<comment type="caution">
    <text evidence="5">The sequence shown here is derived from an EMBL/GenBank/DDBJ whole genome shotgun (WGS) entry which is preliminary data.</text>
</comment>
<dbReference type="Gene3D" id="2.40.40.10">
    <property type="entry name" value="RlpA-like domain"/>
    <property type="match status" value="1"/>
</dbReference>
<feature type="compositionally biased region" description="Polar residues" evidence="2">
    <location>
        <begin position="48"/>
        <end position="76"/>
    </location>
</feature>
<feature type="chain" id="PRO_5046320878" evidence="3">
    <location>
        <begin position="28"/>
        <end position="208"/>
    </location>
</feature>
<feature type="compositionally biased region" description="Polar residues" evidence="2">
    <location>
        <begin position="96"/>
        <end position="107"/>
    </location>
</feature>
<evidence type="ECO:0000313" key="5">
    <source>
        <dbReference type="EMBL" id="MFC4766109.1"/>
    </source>
</evidence>
<dbReference type="CDD" id="cd14667">
    <property type="entry name" value="3D_containing_proteins"/>
    <property type="match status" value="1"/>
</dbReference>
<proteinExistence type="predicted"/>
<dbReference type="PANTHER" id="PTHR39160:SF4">
    <property type="entry name" value="RESUSCITATION-PROMOTING FACTOR RPFB"/>
    <property type="match status" value="1"/>
</dbReference>
<protein>
    <submittedName>
        <fullName evidence="5">3D domain-containing protein</fullName>
    </submittedName>
</protein>
<dbReference type="Pfam" id="PF06725">
    <property type="entry name" value="3D"/>
    <property type="match status" value="1"/>
</dbReference>
<feature type="signal peptide" evidence="3">
    <location>
        <begin position="1"/>
        <end position="27"/>
    </location>
</feature>
<dbReference type="SUPFAM" id="SSF50685">
    <property type="entry name" value="Barwin-like endoglucanases"/>
    <property type="match status" value="1"/>
</dbReference>
<evidence type="ECO:0000259" key="4">
    <source>
        <dbReference type="Pfam" id="PF06725"/>
    </source>
</evidence>
<evidence type="ECO:0000256" key="3">
    <source>
        <dbReference type="SAM" id="SignalP"/>
    </source>
</evidence>
<dbReference type="InterPro" id="IPR010611">
    <property type="entry name" value="3D_dom"/>
</dbReference>
<feature type="domain" description="3D" evidence="4">
    <location>
        <begin position="137"/>
        <end position="206"/>
    </location>
</feature>
<gene>
    <name evidence="5" type="ORF">ACFO8Q_01680</name>
</gene>
<evidence type="ECO:0000313" key="6">
    <source>
        <dbReference type="Proteomes" id="UP001596002"/>
    </source>
</evidence>
<sequence>MKFPWKKGSLGALIVSALLVSGFTVNGAWNSQAQPAESSAAKAEADNRQPTTESQQAVQQTDNGEPAENSGQQPTQVAPVLASRSGMSEPKASVPPKQTSSTGSGSLTMKATAYGPANINWKYGGKTYTGTTVRQGVIAVDPKVIPLGTRVWVSGYQHPNLPANGFMAVAEDIGGAVRGNRIDIYINADAQSLKNFGVQNVQVRILGK</sequence>
<dbReference type="PANTHER" id="PTHR39160">
    <property type="entry name" value="CELL WALL-BINDING PROTEIN YOCH"/>
    <property type="match status" value="1"/>
</dbReference>
<dbReference type="InterPro" id="IPR051933">
    <property type="entry name" value="Resuscitation_pf_RpfB"/>
</dbReference>
<evidence type="ECO:0000256" key="1">
    <source>
        <dbReference type="ARBA" id="ARBA00022729"/>
    </source>
</evidence>
<feature type="region of interest" description="Disordered" evidence="2">
    <location>
        <begin position="32"/>
        <end position="107"/>
    </location>
</feature>
<organism evidence="5 6">
    <name type="scientific">Effusibacillus consociatus</name>
    <dbReference type="NCBI Taxonomy" id="1117041"/>
    <lineage>
        <taxon>Bacteria</taxon>
        <taxon>Bacillati</taxon>
        <taxon>Bacillota</taxon>
        <taxon>Bacilli</taxon>
        <taxon>Bacillales</taxon>
        <taxon>Alicyclobacillaceae</taxon>
        <taxon>Effusibacillus</taxon>
    </lineage>
</organism>
<dbReference type="Proteomes" id="UP001596002">
    <property type="component" value="Unassembled WGS sequence"/>
</dbReference>
<name>A0ABV9PX91_9BACL</name>
<keyword evidence="1 3" id="KW-0732">Signal</keyword>
<keyword evidence="6" id="KW-1185">Reference proteome</keyword>
<accession>A0ABV9PX91</accession>
<reference evidence="6" key="1">
    <citation type="journal article" date="2019" name="Int. J. Syst. Evol. Microbiol.">
        <title>The Global Catalogue of Microorganisms (GCM) 10K type strain sequencing project: providing services to taxonomists for standard genome sequencing and annotation.</title>
        <authorList>
            <consortium name="The Broad Institute Genomics Platform"/>
            <consortium name="The Broad Institute Genome Sequencing Center for Infectious Disease"/>
            <person name="Wu L."/>
            <person name="Ma J."/>
        </authorList>
    </citation>
    <scope>NUCLEOTIDE SEQUENCE [LARGE SCALE GENOMIC DNA]</scope>
    <source>
        <strain evidence="6">WYCCWR 12678</strain>
    </source>
</reference>
<dbReference type="InterPro" id="IPR036908">
    <property type="entry name" value="RlpA-like_sf"/>
</dbReference>
<dbReference type="InterPro" id="IPR059180">
    <property type="entry name" value="3D_YorM"/>
</dbReference>
<dbReference type="RefSeq" id="WP_380023876.1">
    <property type="nucleotide sequence ID" value="NZ_JBHSHC010000013.1"/>
</dbReference>